<feature type="signal peptide" evidence="2">
    <location>
        <begin position="1"/>
        <end position="23"/>
    </location>
</feature>
<dbReference type="KEGG" id="pmet:G4Y79_08940"/>
<sequence length="400" mass="43856">MKATRNMLWVLCLMLALVFTAQAQDAEVEGNLTDGCVAEYDETVDYFPAKVSVEYAESFSVEYFNNYKVVSMVPWPGAEESLEYVLVQCGTPAPEGYEDIPMFEVPVQRFVAMTTTILPPMDEQGILDRLVAVDTTLFTSNENVLEMTASGDIVEIGGGGSGGDINFELLLSTEPDLVMAQEFYAGGTTLTQLQEAGIPAVLNADYADTSPLGQAEWGKYVALFFNTEAEANVIFDGIAERYQELVALTADVEDRPTVIAASPFSGTWYMPGADSTIAQLLADAGADFLWKDEPGTSVPLDMEVVVENGADAEYWVNANQYWQTTDDMLADDSRFAEFQALENGNIWNNNLRMNANGGSDYFESGAAHPDVILADLIKIFHPDLLPEHELVYYQQLASGE</sequence>
<evidence type="ECO:0000256" key="1">
    <source>
        <dbReference type="ARBA" id="ARBA00008814"/>
    </source>
</evidence>
<dbReference type="InterPro" id="IPR050902">
    <property type="entry name" value="ABC_Transporter_SBP"/>
</dbReference>
<reference evidence="4 5" key="1">
    <citation type="submission" date="2020-02" db="EMBL/GenBank/DDBJ databases">
        <authorList>
            <person name="Zheng R.K."/>
            <person name="Sun C.M."/>
        </authorList>
    </citation>
    <scope>NUCLEOTIDE SEQUENCE [LARGE SCALE GENOMIC DNA]</scope>
    <source>
        <strain evidence="5">rifampicinis</strain>
    </source>
</reference>
<protein>
    <submittedName>
        <fullName evidence="4">ABC transporter substrate-binding protein</fullName>
    </submittedName>
</protein>
<dbReference type="InterPro" id="IPR002491">
    <property type="entry name" value="ABC_transptr_periplasmic_BD"/>
</dbReference>
<comment type="similarity">
    <text evidence="1">Belongs to the bacterial solute-binding protein 8 family.</text>
</comment>
<dbReference type="SUPFAM" id="SSF53807">
    <property type="entry name" value="Helical backbone' metal receptor"/>
    <property type="match status" value="1"/>
</dbReference>
<organism evidence="4 5">
    <name type="scientific">Phototrophicus methaneseepsis</name>
    <dbReference type="NCBI Taxonomy" id="2710758"/>
    <lineage>
        <taxon>Bacteria</taxon>
        <taxon>Bacillati</taxon>
        <taxon>Chloroflexota</taxon>
        <taxon>Candidatus Thermofontia</taxon>
        <taxon>Phototrophicales</taxon>
        <taxon>Phototrophicaceae</taxon>
        <taxon>Phototrophicus</taxon>
    </lineage>
</organism>
<evidence type="ECO:0000313" key="5">
    <source>
        <dbReference type="Proteomes" id="UP000594468"/>
    </source>
</evidence>
<dbReference type="Proteomes" id="UP000594468">
    <property type="component" value="Chromosome"/>
</dbReference>
<dbReference type="AlphaFoldDB" id="A0A7S8ECT7"/>
<feature type="chain" id="PRO_5032969187" evidence="2">
    <location>
        <begin position="24"/>
        <end position="400"/>
    </location>
</feature>
<dbReference type="RefSeq" id="WP_195172547.1">
    <property type="nucleotide sequence ID" value="NZ_CP062983.1"/>
</dbReference>
<dbReference type="Pfam" id="PF01497">
    <property type="entry name" value="Peripla_BP_2"/>
    <property type="match status" value="1"/>
</dbReference>
<dbReference type="EMBL" id="CP062983">
    <property type="protein sequence ID" value="QPC84484.1"/>
    <property type="molecule type" value="Genomic_DNA"/>
</dbReference>
<keyword evidence="2" id="KW-0732">Signal</keyword>
<dbReference type="PANTHER" id="PTHR30535">
    <property type="entry name" value="VITAMIN B12-BINDING PROTEIN"/>
    <property type="match status" value="1"/>
</dbReference>
<evidence type="ECO:0000259" key="3">
    <source>
        <dbReference type="PROSITE" id="PS50983"/>
    </source>
</evidence>
<accession>A0A7S8ECT7</accession>
<dbReference type="GO" id="GO:0071281">
    <property type="term" value="P:cellular response to iron ion"/>
    <property type="evidence" value="ECO:0007669"/>
    <property type="project" value="TreeGrafter"/>
</dbReference>
<keyword evidence="5" id="KW-1185">Reference proteome</keyword>
<name>A0A7S8ECT7_9CHLR</name>
<gene>
    <name evidence="4" type="ORF">G4Y79_08940</name>
</gene>
<evidence type="ECO:0000256" key="2">
    <source>
        <dbReference type="SAM" id="SignalP"/>
    </source>
</evidence>
<dbReference type="Gene3D" id="3.40.50.1980">
    <property type="entry name" value="Nitrogenase molybdenum iron protein domain"/>
    <property type="match status" value="2"/>
</dbReference>
<dbReference type="PANTHER" id="PTHR30535:SF34">
    <property type="entry name" value="MOLYBDATE-BINDING PROTEIN MOLA"/>
    <property type="match status" value="1"/>
</dbReference>
<dbReference type="PROSITE" id="PS50983">
    <property type="entry name" value="FE_B12_PBP"/>
    <property type="match status" value="1"/>
</dbReference>
<evidence type="ECO:0000313" key="4">
    <source>
        <dbReference type="EMBL" id="QPC84484.1"/>
    </source>
</evidence>
<proteinExistence type="inferred from homology"/>
<feature type="domain" description="Fe/B12 periplasmic-binding" evidence="3">
    <location>
        <begin position="109"/>
        <end position="384"/>
    </location>
</feature>